<evidence type="ECO:0000259" key="1">
    <source>
        <dbReference type="Pfam" id="PF13229"/>
    </source>
</evidence>
<dbReference type="EMBL" id="VCYH01000011">
    <property type="protein sequence ID" value="MDN7025876.1"/>
    <property type="molecule type" value="Genomic_DNA"/>
</dbReference>
<comment type="caution">
    <text evidence="2">The sequence shown here is derived from an EMBL/GenBank/DDBJ whole genome shotgun (WGS) entry which is preliminary data.</text>
</comment>
<protein>
    <recommendedName>
        <fullName evidence="1">Right handed beta helix domain-containing protein</fullName>
    </recommendedName>
</protein>
<gene>
    <name evidence="2" type="ORF">FGU65_13460</name>
</gene>
<keyword evidence="3" id="KW-1185">Reference proteome</keyword>
<dbReference type="Pfam" id="PF13229">
    <property type="entry name" value="Beta_helix"/>
    <property type="match status" value="1"/>
</dbReference>
<evidence type="ECO:0000313" key="2">
    <source>
        <dbReference type="EMBL" id="MDN7025876.1"/>
    </source>
</evidence>
<dbReference type="Gene3D" id="2.160.20.10">
    <property type="entry name" value="Single-stranded right-handed beta-helix, Pectin lyase-like"/>
    <property type="match status" value="1"/>
</dbReference>
<reference evidence="2" key="1">
    <citation type="submission" date="2019-05" db="EMBL/GenBank/DDBJ databases">
        <title>Methanoculleus sp. FWC-SCC1, a methanogenic archaeon isolated from deep marine cold seep.</title>
        <authorList>
            <person name="Chen Y.-W."/>
            <person name="Chen S.-C."/>
            <person name="Teng N.-H."/>
            <person name="Lai M.-C."/>
        </authorList>
    </citation>
    <scope>NUCLEOTIDE SEQUENCE</scope>
    <source>
        <strain evidence="2">FWC-SCC1</strain>
    </source>
</reference>
<dbReference type="InterPro" id="IPR039448">
    <property type="entry name" value="Beta_helix"/>
</dbReference>
<organism evidence="2 3">
    <name type="scientific">Methanoculleus frigidifontis</name>
    <dbReference type="NCBI Taxonomy" id="2584085"/>
    <lineage>
        <taxon>Archaea</taxon>
        <taxon>Methanobacteriati</taxon>
        <taxon>Methanobacteriota</taxon>
        <taxon>Stenosarchaea group</taxon>
        <taxon>Methanomicrobia</taxon>
        <taxon>Methanomicrobiales</taxon>
        <taxon>Methanomicrobiaceae</taxon>
        <taxon>Methanoculleus</taxon>
    </lineage>
</organism>
<dbReference type="SUPFAM" id="SSF51126">
    <property type="entry name" value="Pectin lyase-like"/>
    <property type="match status" value="1"/>
</dbReference>
<dbReference type="SMART" id="SM00710">
    <property type="entry name" value="PbH1"/>
    <property type="match status" value="8"/>
</dbReference>
<dbReference type="InterPro" id="IPR011050">
    <property type="entry name" value="Pectin_lyase_fold/virulence"/>
</dbReference>
<feature type="domain" description="Right handed beta helix" evidence="1">
    <location>
        <begin position="259"/>
        <end position="406"/>
    </location>
</feature>
<evidence type="ECO:0000313" key="3">
    <source>
        <dbReference type="Proteomes" id="UP001168338"/>
    </source>
</evidence>
<sequence length="509" mass="53835">MGLMLCMVAATMPAGAAAEPDATPIEDLRLTDEQVWEHVNNLRTDSSGWAAAEAGTMTLVVAAYDADDAAKAQAEYVCDGVNDHAEIQAALKALPAGGTVLLTPGTFNVAGNLQPGAYTTLKGSGDDATTLKFAGVGGPRVRSPYVTFADFTIVGTADLLVAEDHARVHNVTMTVDNSRVGAFYVWAANKVVEDVEFVNCRAIDCGRYGFLNSGEGDPNLITNVRYVNCEAINCGRDSYVSTGPWVTGFDIVEKNNIDGAWIIGCYAEGNQESGFHLEGFSYLSIKNVFFKDCVSINNAAKGKDKCMFGAGFTTPKGCTLENCYSYNNKHGFLVSGGSISKCYDITMKNCTDDASWYGFMFRHGYDSTFVDCVSNDAERQGIVLSKAWNLNVDNFTLNGAAGYPLHAGSPTVTAAKFAGTKTADDPFAGGMWHGPVTDSVIDINAQNCGSETVLCLENAQRVTVTGTIDSSSPDAVKVIGGSDVDTSGVATLNGAAEPQPTPIVIPLID</sequence>
<name>A0ABT8MDA7_9EURY</name>
<dbReference type="RefSeq" id="WP_301665075.1">
    <property type="nucleotide sequence ID" value="NZ_VCYH01000011.1"/>
</dbReference>
<dbReference type="InterPro" id="IPR012334">
    <property type="entry name" value="Pectin_lyas_fold"/>
</dbReference>
<dbReference type="InterPro" id="IPR006626">
    <property type="entry name" value="PbH1"/>
</dbReference>
<proteinExistence type="predicted"/>
<dbReference type="Proteomes" id="UP001168338">
    <property type="component" value="Unassembled WGS sequence"/>
</dbReference>
<accession>A0ABT8MDA7</accession>